<dbReference type="Proteomes" id="UP000541444">
    <property type="component" value="Unassembled WGS sequence"/>
</dbReference>
<reference evidence="1 2" key="1">
    <citation type="journal article" date="2020" name="IScience">
        <title>Genome Sequencing of the Endangered Kingdonia uniflora (Circaeasteraceae, Ranunculales) Reveals Potential Mechanisms of Evolutionary Specialization.</title>
        <authorList>
            <person name="Sun Y."/>
            <person name="Deng T."/>
            <person name="Zhang A."/>
            <person name="Moore M.J."/>
            <person name="Landis J.B."/>
            <person name="Lin N."/>
            <person name="Zhang H."/>
            <person name="Zhang X."/>
            <person name="Huang J."/>
            <person name="Zhang X."/>
            <person name="Sun H."/>
            <person name="Wang H."/>
        </authorList>
    </citation>
    <scope>NUCLEOTIDE SEQUENCE [LARGE SCALE GENOMIC DNA]</scope>
    <source>
        <strain evidence="1">TB1705</strain>
        <tissue evidence="1">Leaf</tissue>
    </source>
</reference>
<accession>A0A7J7M571</accession>
<evidence type="ECO:0000313" key="1">
    <source>
        <dbReference type="EMBL" id="KAF6149982.1"/>
    </source>
</evidence>
<protein>
    <submittedName>
        <fullName evidence="1">Uncharacterized protein</fullName>
    </submittedName>
</protein>
<gene>
    <name evidence="1" type="ORF">GIB67_002910</name>
</gene>
<dbReference type="AlphaFoldDB" id="A0A7J7M571"/>
<evidence type="ECO:0000313" key="2">
    <source>
        <dbReference type="Proteomes" id="UP000541444"/>
    </source>
</evidence>
<keyword evidence="2" id="KW-1185">Reference proteome</keyword>
<proteinExistence type="predicted"/>
<sequence length="68" mass="7269">MQQHQQLRNNAVVSLQRAPQLSAGFLCSNLFKNVTSAGGTTQAITTTFALKVGEMSDIMETDSGVHTS</sequence>
<dbReference type="EMBL" id="JACGCM010001774">
    <property type="protein sequence ID" value="KAF6149982.1"/>
    <property type="molecule type" value="Genomic_DNA"/>
</dbReference>
<organism evidence="1 2">
    <name type="scientific">Kingdonia uniflora</name>
    <dbReference type="NCBI Taxonomy" id="39325"/>
    <lineage>
        <taxon>Eukaryota</taxon>
        <taxon>Viridiplantae</taxon>
        <taxon>Streptophyta</taxon>
        <taxon>Embryophyta</taxon>
        <taxon>Tracheophyta</taxon>
        <taxon>Spermatophyta</taxon>
        <taxon>Magnoliopsida</taxon>
        <taxon>Ranunculales</taxon>
        <taxon>Circaeasteraceae</taxon>
        <taxon>Kingdonia</taxon>
    </lineage>
</organism>
<name>A0A7J7M571_9MAGN</name>
<comment type="caution">
    <text evidence="1">The sequence shown here is derived from an EMBL/GenBank/DDBJ whole genome shotgun (WGS) entry which is preliminary data.</text>
</comment>